<dbReference type="EMBL" id="GGEC01008678">
    <property type="protein sequence ID" value="MBW89161.1"/>
    <property type="molecule type" value="Transcribed_RNA"/>
</dbReference>
<evidence type="ECO:0000313" key="1">
    <source>
        <dbReference type="EMBL" id="MBW89161.1"/>
    </source>
</evidence>
<protein>
    <submittedName>
        <fullName evidence="1">Uncharacterized protein</fullName>
    </submittedName>
</protein>
<dbReference type="AlphaFoldDB" id="A0A2P2J6R5"/>
<organism evidence="1">
    <name type="scientific">Rhizophora mucronata</name>
    <name type="common">Asiatic mangrove</name>
    <dbReference type="NCBI Taxonomy" id="61149"/>
    <lineage>
        <taxon>Eukaryota</taxon>
        <taxon>Viridiplantae</taxon>
        <taxon>Streptophyta</taxon>
        <taxon>Embryophyta</taxon>
        <taxon>Tracheophyta</taxon>
        <taxon>Spermatophyta</taxon>
        <taxon>Magnoliopsida</taxon>
        <taxon>eudicotyledons</taxon>
        <taxon>Gunneridae</taxon>
        <taxon>Pentapetalae</taxon>
        <taxon>rosids</taxon>
        <taxon>fabids</taxon>
        <taxon>Malpighiales</taxon>
        <taxon>Rhizophoraceae</taxon>
        <taxon>Rhizophora</taxon>
    </lineage>
</organism>
<sequence length="29" mass="3373">MDLQTNCHCCLCCPYYFVPYTCCNSTRSC</sequence>
<proteinExistence type="predicted"/>
<reference evidence="1" key="1">
    <citation type="submission" date="2018-02" db="EMBL/GenBank/DDBJ databases">
        <title>Rhizophora mucronata_Transcriptome.</title>
        <authorList>
            <person name="Meera S.P."/>
            <person name="Sreeshan A."/>
            <person name="Augustine A."/>
        </authorList>
    </citation>
    <scope>NUCLEOTIDE SEQUENCE</scope>
    <source>
        <tissue evidence="1">Leaf</tissue>
    </source>
</reference>
<name>A0A2P2J6R5_RHIMU</name>
<accession>A0A2P2J6R5</accession>